<dbReference type="Proteomes" id="UP000078542">
    <property type="component" value="Unassembled WGS sequence"/>
</dbReference>
<protein>
    <submittedName>
        <fullName evidence="2">Uncharacterized protein</fullName>
    </submittedName>
</protein>
<sequence>MPRGLSNASLRKQAGKNSGRAMTNNKYLNSDTHIRGQRPFIGRFFIPLIIRSSIHSILHLHRPYKNMSRTRYMYQVNEFHLRINKL</sequence>
<evidence type="ECO:0000313" key="2">
    <source>
        <dbReference type="EMBL" id="KYN07802.1"/>
    </source>
</evidence>
<feature type="compositionally biased region" description="Polar residues" evidence="1">
    <location>
        <begin position="1"/>
        <end position="10"/>
    </location>
</feature>
<feature type="region of interest" description="Disordered" evidence="1">
    <location>
        <begin position="1"/>
        <end position="25"/>
    </location>
</feature>
<organism evidence="2 3">
    <name type="scientific">Cyphomyrmex costatus</name>
    <dbReference type="NCBI Taxonomy" id="456900"/>
    <lineage>
        <taxon>Eukaryota</taxon>
        <taxon>Metazoa</taxon>
        <taxon>Ecdysozoa</taxon>
        <taxon>Arthropoda</taxon>
        <taxon>Hexapoda</taxon>
        <taxon>Insecta</taxon>
        <taxon>Pterygota</taxon>
        <taxon>Neoptera</taxon>
        <taxon>Endopterygota</taxon>
        <taxon>Hymenoptera</taxon>
        <taxon>Apocrita</taxon>
        <taxon>Aculeata</taxon>
        <taxon>Formicoidea</taxon>
        <taxon>Formicidae</taxon>
        <taxon>Myrmicinae</taxon>
        <taxon>Cyphomyrmex</taxon>
    </lineage>
</organism>
<accession>A0A195D4J6</accession>
<dbReference type="EMBL" id="KQ976870">
    <property type="protein sequence ID" value="KYN07802.1"/>
    <property type="molecule type" value="Genomic_DNA"/>
</dbReference>
<evidence type="ECO:0000256" key="1">
    <source>
        <dbReference type="SAM" id="MobiDB-lite"/>
    </source>
</evidence>
<dbReference type="AlphaFoldDB" id="A0A195D4J6"/>
<name>A0A195D4J6_9HYME</name>
<proteinExistence type="predicted"/>
<gene>
    <name evidence="2" type="ORF">ALC62_01313</name>
</gene>
<evidence type="ECO:0000313" key="3">
    <source>
        <dbReference type="Proteomes" id="UP000078542"/>
    </source>
</evidence>
<keyword evidence="3" id="KW-1185">Reference proteome</keyword>
<reference evidence="2 3" key="1">
    <citation type="submission" date="2016-03" db="EMBL/GenBank/DDBJ databases">
        <title>Cyphomyrmex costatus WGS genome.</title>
        <authorList>
            <person name="Nygaard S."/>
            <person name="Hu H."/>
            <person name="Boomsma J."/>
            <person name="Zhang G."/>
        </authorList>
    </citation>
    <scope>NUCLEOTIDE SEQUENCE [LARGE SCALE GENOMIC DNA]</scope>
    <source>
        <strain evidence="2">MS0001</strain>
        <tissue evidence="2">Whole body</tissue>
    </source>
</reference>